<gene>
    <name evidence="2" type="ORF">TIFTF001_042810</name>
</gene>
<dbReference type="PANTHER" id="PTHR34193:SF10">
    <property type="entry name" value="DUF1645 FAMILY PROTEIN"/>
    <property type="match status" value="1"/>
</dbReference>
<name>A0AA87YW06_FICCA</name>
<comment type="caution">
    <text evidence="2">The sequence shown here is derived from an EMBL/GenBank/DDBJ whole genome shotgun (WGS) entry which is preliminary data.</text>
</comment>
<evidence type="ECO:0000313" key="2">
    <source>
        <dbReference type="EMBL" id="GMN19050.1"/>
    </source>
</evidence>
<sequence>MHARRRSTGDEEFDFSGAHKSLCCESTGDYFSFATELESQDETCVEERFGVYSPPLWRTICSRTTKHESSPLLPHNHHYSNLSPTSRRRVITEGRRELMKMIQNMPESCYELSLKDIVDEQHGLPEGEGENTVSKDESSDFNAQAQIRKLKKKKRHINRDMIEKAISYPVAGPSSLARKAKA</sequence>
<evidence type="ECO:0000256" key="1">
    <source>
        <dbReference type="SAM" id="MobiDB-lite"/>
    </source>
</evidence>
<dbReference type="PANTHER" id="PTHR34193">
    <property type="entry name" value="OS11G0199801 PROTEIN"/>
    <property type="match status" value="1"/>
</dbReference>
<dbReference type="AlphaFoldDB" id="A0AA87YW06"/>
<organism evidence="2 3">
    <name type="scientific">Ficus carica</name>
    <name type="common">Common fig</name>
    <dbReference type="NCBI Taxonomy" id="3494"/>
    <lineage>
        <taxon>Eukaryota</taxon>
        <taxon>Viridiplantae</taxon>
        <taxon>Streptophyta</taxon>
        <taxon>Embryophyta</taxon>
        <taxon>Tracheophyta</taxon>
        <taxon>Spermatophyta</taxon>
        <taxon>Magnoliopsida</taxon>
        <taxon>eudicotyledons</taxon>
        <taxon>Gunneridae</taxon>
        <taxon>Pentapetalae</taxon>
        <taxon>rosids</taxon>
        <taxon>fabids</taxon>
        <taxon>Rosales</taxon>
        <taxon>Moraceae</taxon>
        <taxon>Ficeae</taxon>
        <taxon>Ficus</taxon>
    </lineage>
</organism>
<accession>A0AA87YW06</accession>
<dbReference type="EMBL" id="BTGU01002482">
    <property type="protein sequence ID" value="GMN19050.1"/>
    <property type="molecule type" value="Genomic_DNA"/>
</dbReference>
<evidence type="ECO:0000313" key="3">
    <source>
        <dbReference type="Proteomes" id="UP001187192"/>
    </source>
</evidence>
<protein>
    <submittedName>
        <fullName evidence="2">Uncharacterized protein</fullName>
    </submittedName>
</protein>
<feature type="region of interest" description="Disordered" evidence="1">
    <location>
        <begin position="122"/>
        <end position="142"/>
    </location>
</feature>
<keyword evidence="3" id="KW-1185">Reference proteome</keyword>
<feature type="region of interest" description="Disordered" evidence="1">
    <location>
        <begin position="67"/>
        <end position="87"/>
    </location>
</feature>
<reference evidence="2" key="1">
    <citation type="submission" date="2023-07" db="EMBL/GenBank/DDBJ databases">
        <title>draft genome sequence of fig (Ficus carica).</title>
        <authorList>
            <person name="Takahashi T."/>
            <person name="Nishimura K."/>
        </authorList>
    </citation>
    <scope>NUCLEOTIDE SEQUENCE</scope>
</reference>
<dbReference type="Proteomes" id="UP001187192">
    <property type="component" value="Unassembled WGS sequence"/>
</dbReference>
<proteinExistence type="predicted"/>